<keyword evidence="3 7" id="KW-0547">Nucleotide-binding</keyword>
<name>A0A0D8ZVG7_9CYAN</name>
<dbReference type="NCBIfam" id="NF003037">
    <property type="entry name" value="PRK03932.1"/>
    <property type="match status" value="1"/>
</dbReference>
<protein>
    <recommendedName>
        <fullName evidence="7">Asparagine--tRNA ligase</fullName>
        <ecNumber evidence="7">6.1.1.22</ecNumber>
    </recommendedName>
    <alternativeName>
        <fullName evidence="7">Asparaginyl-tRNA synthetase</fullName>
        <shortName evidence="7">AsnRS</shortName>
    </alternativeName>
</protein>
<dbReference type="InterPro" id="IPR002312">
    <property type="entry name" value="Asp/Asn-tRNA-synth_IIb"/>
</dbReference>
<dbReference type="STRING" id="1618023.UH38_06065"/>
<keyword evidence="6 7" id="KW-0030">Aminoacyl-tRNA synthetase</keyword>
<dbReference type="InterPro" id="IPR004522">
    <property type="entry name" value="Asn-tRNA-ligase"/>
</dbReference>
<dbReference type="InterPro" id="IPR045864">
    <property type="entry name" value="aa-tRNA-synth_II/BPL/LPL"/>
</dbReference>
<dbReference type="Pfam" id="PF00152">
    <property type="entry name" value="tRNA-synt_2"/>
    <property type="match status" value="1"/>
</dbReference>
<feature type="domain" description="Aminoacyl-transfer RNA synthetases class-II family profile" evidence="8">
    <location>
        <begin position="135"/>
        <end position="454"/>
    </location>
</feature>
<dbReference type="PANTHER" id="PTHR22594:SF34">
    <property type="entry name" value="ASPARAGINE--TRNA LIGASE, MITOCHONDRIAL-RELATED"/>
    <property type="match status" value="1"/>
</dbReference>
<evidence type="ECO:0000259" key="8">
    <source>
        <dbReference type="PROSITE" id="PS50862"/>
    </source>
</evidence>
<dbReference type="SUPFAM" id="SSF55681">
    <property type="entry name" value="Class II aaRS and biotin synthetases"/>
    <property type="match status" value="1"/>
</dbReference>
<dbReference type="PANTHER" id="PTHR22594">
    <property type="entry name" value="ASPARTYL/LYSYL-TRNA SYNTHETASE"/>
    <property type="match status" value="1"/>
</dbReference>
<dbReference type="PRINTS" id="PR01042">
    <property type="entry name" value="TRNASYNTHASP"/>
</dbReference>
<dbReference type="Gene3D" id="3.30.930.10">
    <property type="entry name" value="Bira Bifunctional Protein, Domain 2"/>
    <property type="match status" value="1"/>
</dbReference>
<evidence type="ECO:0000256" key="1">
    <source>
        <dbReference type="ARBA" id="ARBA00008226"/>
    </source>
</evidence>
<keyword evidence="4 7" id="KW-0067">ATP-binding</keyword>
<dbReference type="RefSeq" id="WP_045053798.1">
    <property type="nucleotide sequence ID" value="NZ_CAWMDP010000026.1"/>
</dbReference>
<evidence type="ECO:0000313" key="9">
    <source>
        <dbReference type="EMBL" id="KJH72725.1"/>
    </source>
</evidence>
<dbReference type="FunFam" id="3.30.930.10:FF:000016">
    <property type="entry name" value="Asparagine--tRNA ligase"/>
    <property type="match status" value="1"/>
</dbReference>
<gene>
    <name evidence="7" type="primary">asnS</name>
    <name evidence="9" type="ORF">UH38_06065</name>
</gene>
<dbReference type="InterPro" id="IPR012340">
    <property type="entry name" value="NA-bd_OB-fold"/>
</dbReference>
<dbReference type="SUPFAM" id="SSF50249">
    <property type="entry name" value="Nucleic acid-binding proteins"/>
    <property type="match status" value="1"/>
</dbReference>
<dbReference type="GO" id="GO:0006421">
    <property type="term" value="P:asparaginyl-tRNA aminoacylation"/>
    <property type="evidence" value="ECO:0007669"/>
    <property type="project" value="UniProtKB-UniRule"/>
</dbReference>
<evidence type="ECO:0000313" key="10">
    <source>
        <dbReference type="Proteomes" id="UP000032452"/>
    </source>
</evidence>
<dbReference type="InterPro" id="IPR004364">
    <property type="entry name" value="Aa-tRNA-synt_II"/>
</dbReference>
<reference evidence="9 10" key="1">
    <citation type="submission" date="2015-02" db="EMBL/GenBank/DDBJ databases">
        <title>Draft genome of a novel marine cyanobacterium (Chroococcales) isolated from South Atlantic Ocean.</title>
        <authorList>
            <person name="Rigonato J."/>
            <person name="Alvarenga D.O."/>
            <person name="Branco L.H."/>
            <person name="Varani A.M."/>
            <person name="Brandini F.P."/>
            <person name="Fiore M.F."/>
        </authorList>
    </citation>
    <scope>NUCLEOTIDE SEQUENCE [LARGE SCALE GENOMIC DNA]</scope>
    <source>
        <strain evidence="9 10">CENA595</strain>
    </source>
</reference>
<dbReference type="AlphaFoldDB" id="A0A0D8ZVG7"/>
<evidence type="ECO:0000256" key="7">
    <source>
        <dbReference type="HAMAP-Rule" id="MF_00534"/>
    </source>
</evidence>
<comment type="similarity">
    <text evidence="1 7">Belongs to the class-II aminoacyl-tRNA synthetase family.</text>
</comment>
<dbReference type="HAMAP" id="MF_00534">
    <property type="entry name" value="Asn_tRNA_synth"/>
    <property type="match status" value="1"/>
</dbReference>
<evidence type="ECO:0000256" key="3">
    <source>
        <dbReference type="ARBA" id="ARBA00022741"/>
    </source>
</evidence>
<comment type="subcellular location">
    <subcellularLocation>
        <location evidence="7">Cytoplasm</location>
    </subcellularLocation>
</comment>
<dbReference type="PATRIC" id="fig|1618023.3.peg.2365"/>
<evidence type="ECO:0000256" key="6">
    <source>
        <dbReference type="ARBA" id="ARBA00023146"/>
    </source>
</evidence>
<organism evidence="9 10">
    <name type="scientific">Aliterella atlantica CENA595</name>
    <dbReference type="NCBI Taxonomy" id="1618023"/>
    <lineage>
        <taxon>Bacteria</taxon>
        <taxon>Bacillati</taxon>
        <taxon>Cyanobacteriota</taxon>
        <taxon>Cyanophyceae</taxon>
        <taxon>Chroococcidiopsidales</taxon>
        <taxon>Aliterellaceae</taxon>
        <taxon>Aliterella</taxon>
    </lineage>
</organism>
<dbReference type="Pfam" id="PF01336">
    <property type="entry name" value="tRNA_anti-codon"/>
    <property type="match status" value="1"/>
</dbReference>
<comment type="subunit">
    <text evidence="7">Homodimer.</text>
</comment>
<evidence type="ECO:0000256" key="4">
    <source>
        <dbReference type="ARBA" id="ARBA00022840"/>
    </source>
</evidence>
<dbReference type="OrthoDB" id="9762036at2"/>
<dbReference type="GO" id="GO:0003676">
    <property type="term" value="F:nucleic acid binding"/>
    <property type="evidence" value="ECO:0007669"/>
    <property type="project" value="InterPro"/>
</dbReference>
<dbReference type="EMBL" id="JYON01000004">
    <property type="protein sequence ID" value="KJH72725.1"/>
    <property type="molecule type" value="Genomic_DNA"/>
</dbReference>
<dbReference type="InterPro" id="IPR004365">
    <property type="entry name" value="NA-bd_OB_tRNA"/>
</dbReference>
<keyword evidence="7" id="KW-0963">Cytoplasm</keyword>
<dbReference type="NCBIfam" id="TIGR00457">
    <property type="entry name" value="asnS"/>
    <property type="match status" value="1"/>
</dbReference>
<comment type="catalytic activity">
    <reaction evidence="7">
        <text>tRNA(Asn) + L-asparagine + ATP = L-asparaginyl-tRNA(Asn) + AMP + diphosphate + H(+)</text>
        <dbReference type="Rhea" id="RHEA:11180"/>
        <dbReference type="Rhea" id="RHEA-COMP:9659"/>
        <dbReference type="Rhea" id="RHEA-COMP:9674"/>
        <dbReference type="ChEBI" id="CHEBI:15378"/>
        <dbReference type="ChEBI" id="CHEBI:30616"/>
        <dbReference type="ChEBI" id="CHEBI:33019"/>
        <dbReference type="ChEBI" id="CHEBI:58048"/>
        <dbReference type="ChEBI" id="CHEBI:78442"/>
        <dbReference type="ChEBI" id="CHEBI:78515"/>
        <dbReference type="ChEBI" id="CHEBI:456215"/>
        <dbReference type="EC" id="6.1.1.22"/>
    </reaction>
</comment>
<accession>A0A0D8ZVG7</accession>
<comment type="caution">
    <text evidence="9">The sequence shown here is derived from an EMBL/GenBank/DDBJ whole genome shotgun (WGS) entry which is preliminary data.</text>
</comment>
<dbReference type="PROSITE" id="PS50862">
    <property type="entry name" value="AA_TRNA_LIGASE_II"/>
    <property type="match status" value="1"/>
</dbReference>
<sequence>MMTRRIVDILKNGQPDESLTIQGWVRTKRDLKGFAFIEINDGSSLSNLQVVLNAEMPEYETLLKQLNTGASVEVDGVLVPSQGKGQRIELQAKTAKVYGEADPETYPLQKKRHSFEFLRTIGHLRSRTNSFGAVFRVRNACATAIHQFFQERGFLWVHTPIITRSDCEGAGELFTVTSFDLNKVPKTEQQDDVDYAQDFFGGKAYLTVSGQLEAEIMAMAFSNVYTFGPTFRAENSNTSRHLAEFWMVEPEMAFCDLHGDMDLAEAFLQHVFKYVMETCSEDMEFFNQRIDDSVLATAENIINNEFERITYTDAIALLEKAPVNFEYPVSWGLDLQSEHERYLAEQLFKKPAIVTDYPTGIKAFYMRLNDDQKTVRAMDILAPKIGEIIGGSQREERLDVLTQRMQSQGLNPDDLWWYLDLRRFGTVPHAGFGLGFERLVQFMTGMGNIRDVIPFPRTPLSADF</sequence>
<dbReference type="GO" id="GO:0004816">
    <property type="term" value="F:asparagine-tRNA ligase activity"/>
    <property type="evidence" value="ECO:0007669"/>
    <property type="project" value="UniProtKB-UniRule"/>
</dbReference>
<evidence type="ECO:0000256" key="5">
    <source>
        <dbReference type="ARBA" id="ARBA00022917"/>
    </source>
</evidence>
<dbReference type="Proteomes" id="UP000032452">
    <property type="component" value="Unassembled WGS sequence"/>
</dbReference>
<keyword evidence="5 7" id="KW-0648">Protein biosynthesis</keyword>
<dbReference type="GO" id="GO:0005524">
    <property type="term" value="F:ATP binding"/>
    <property type="evidence" value="ECO:0007669"/>
    <property type="project" value="UniProtKB-UniRule"/>
</dbReference>
<dbReference type="InterPro" id="IPR006195">
    <property type="entry name" value="aa-tRNA-synth_II"/>
</dbReference>
<dbReference type="CDD" id="cd04318">
    <property type="entry name" value="EcAsnRS_like_N"/>
    <property type="match status" value="1"/>
</dbReference>
<dbReference type="EC" id="6.1.1.22" evidence="7"/>
<keyword evidence="2 7" id="KW-0436">Ligase</keyword>
<dbReference type="CDD" id="cd00776">
    <property type="entry name" value="AsxRS_core"/>
    <property type="match status" value="1"/>
</dbReference>
<evidence type="ECO:0000256" key="2">
    <source>
        <dbReference type="ARBA" id="ARBA00022598"/>
    </source>
</evidence>
<keyword evidence="10" id="KW-1185">Reference proteome</keyword>
<dbReference type="GO" id="GO:0005737">
    <property type="term" value="C:cytoplasm"/>
    <property type="evidence" value="ECO:0007669"/>
    <property type="project" value="UniProtKB-SubCell"/>
</dbReference>
<dbReference type="Gene3D" id="2.40.50.140">
    <property type="entry name" value="Nucleic acid-binding proteins"/>
    <property type="match status" value="1"/>
</dbReference>
<proteinExistence type="inferred from homology"/>